<dbReference type="EMBL" id="CP002588">
    <property type="protein sequence ID" value="AEA46508.1"/>
    <property type="molecule type" value="Genomic_DNA"/>
</dbReference>
<dbReference type="PROSITE" id="PS51160">
    <property type="entry name" value="ACYLPHOSPHATASE_3"/>
    <property type="match status" value="1"/>
</dbReference>
<dbReference type="AlphaFoldDB" id="F2KQ01"/>
<accession>F2KQ01</accession>
<dbReference type="STRING" id="693661.Arcve_0476"/>
<dbReference type="GO" id="GO:0003998">
    <property type="term" value="F:acylphosphatase activity"/>
    <property type="evidence" value="ECO:0007669"/>
    <property type="project" value="UniProtKB-EC"/>
</dbReference>
<dbReference type="eggNOG" id="arCOG01187">
    <property type="taxonomic scope" value="Archaea"/>
</dbReference>
<evidence type="ECO:0000256" key="2">
    <source>
        <dbReference type="RuleBase" id="RU004168"/>
    </source>
</evidence>
<dbReference type="OrthoDB" id="146788at2157"/>
<keyword evidence="1" id="KW-0378">Hydrolase</keyword>
<dbReference type="EC" id="3.6.1.7" evidence="1"/>
<dbReference type="Pfam" id="PF00708">
    <property type="entry name" value="Acylphosphatase"/>
    <property type="match status" value="1"/>
</dbReference>
<organism evidence="4 5">
    <name type="scientific">Archaeoglobus veneficus (strain DSM 11195 / SNP6)</name>
    <dbReference type="NCBI Taxonomy" id="693661"/>
    <lineage>
        <taxon>Archaea</taxon>
        <taxon>Methanobacteriati</taxon>
        <taxon>Methanobacteriota</taxon>
        <taxon>Archaeoglobi</taxon>
        <taxon>Archaeoglobales</taxon>
        <taxon>Archaeoglobaceae</taxon>
        <taxon>Archaeoglobus</taxon>
    </lineage>
</organism>
<evidence type="ECO:0000256" key="1">
    <source>
        <dbReference type="PROSITE-ProRule" id="PRU00520"/>
    </source>
</evidence>
<dbReference type="HOGENOM" id="CLU_118416_0_0_2"/>
<dbReference type="Gene3D" id="3.30.70.100">
    <property type="match status" value="1"/>
</dbReference>
<name>F2KQ01_ARCVS</name>
<dbReference type="RefSeq" id="WP_013683182.1">
    <property type="nucleotide sequence ID" value="NC_015320.1"/>
</dbReference>
<protein>
    <recommendedName>
        <fullName evidence="1">acylphosphatase</fullName>
        <ecNumber evidence="1">3.6.1.7</ecNumber>
    </recommendedName>
</protein>
<feature type="active site" evidence="1">
    <location>
        <position position="36"/>
    </location>
</feature>
<dbReference type="InterPro" id="IPR001792">
    <property type="entry name" value="Acylphosphatase-like_dom"/>
</dbReference>
<evidence type="ECO:0000259" key="3">
    <source>
        <dbReference type="PROSITE" id="PS51160"/>
    </source>
</evidence>
<gene>
    <name evidence="4" type="ordered locus">Arcve_0476</name>
</gene>
<comment type="catalytic activity">
    <reaction evidence="1">
        <text>an acyl phosphate + H2O = a carboxylate + phosphate + H(+)</text>
        <dbReference type="Rhea" id="RHEA:14965"/>
        <dbReference type="ChEBI" id="CHEBI:15377"/>
        <dbReference type="ChEBI" id="CHEBI:15378"/>
        <dbReference type="ChEBI" id="CHEBI:29067"/>
        <dbReference type="ChEBI" id="CHEBI:43474"/>
        <dbReference type="ChEBI" id="CHEBI:59918"/>
        <dbReference type="EC" id="3.6.1.7"/>
    </reaction>
</comment>
<dbReference type="SUPFAM" id="SSF54975">
    <property type="entry name" value="Acylphosphatase/BLUF domain-like"/>
    <property type="match status" value="1"/>
</dbReference>
<keyword evidence="5" id="KW-1185">Reference proteome</keyword>
<reference evidence="4 5" key="1">
    <citation type="submission" date="2011-03" db="EMBL/GenBank/DDBJ databases">
        <title>The complete genome of Archaeoglobus veneficus SNP6.</title>
        <authorList>
            <consortium name="US DOE Joint Genome Institute (JGI-PGF)"/>
            <person name="Lucas S."/>
            <person name="Copeland A."/>
            <person name="Lapidus A."/>
            <person name="Bruce D."/>
            <person name="Goodwin L."/>
            <person name="Pitluck S."/>
            <person name="Kyrpides N."/>
            <person name="Mavromatis K."/>
            <person name="Pagani I."/>
            <person name="Ivanova N."/>
            <person name="Mikhailova N."/>
            <person name="Lu M."/>
            <person name="Detter J.C."/>
            <person name="Tapia R."/>
            <person name="Han C."/>
            <person name="Land M."/>
            <person name="Hauser L."/>
            <person name="Markowitz V."/>
            <person name="Cheng J.-F."/>
            <person name="Hugenholtz P."/>
            <person name="Woyke T."/>
            <person name="Wu D."/>
            <person name="Spring S."/>
            <person name="Brambilla E."/>
            <person name="Klenk H.-P."/>
            <person name="Eisen J.A."/>
        </authorList>
    </citation>
    <scope>NUCLEOTIDE SEQUENCE [LARGE SCALE GENOMIC DNA]</scope>
    <source>
        <strain>SNP6</strain>
    </source>
</reference>
<dbReference type="GeneID" id="10393572"/>
<comment type="similarity">
    <text evidence="2">Belongs to the acylphosphatase family.</text>
</comment>
<evidence type="ECO:0000313" key="5">
    <source>
        <dbReference type="Proteomes" id="UP000008136"/>
    </source>
</evidence>
<proteinExistence type="inferred from homology"/>
<evidence type="ECO:0000313" key="4">
    <source>
        <dbReference type="EMBL" id="AEA46508.1"/>
    </source>
</evidence>
<dbReference type="KEGG" id="ave:Arcve_0476"/>
<feature type="active site" evidence="1">
    <location>
        <position position="17"/>
    </location>
</feature>
<sequence length="192" mass="22395">MKVKMIIKGKVHDVGYRLFLLEEADYLFIPKFDARNVKIDGKEALIVLVEGDEKQLRDFIEYVKTNKPEKAVVEEIRVEEYEGRVRDIEKFRASLNTAQLSKIVQVGLSMLEKQDLMLKRQDSMIEKQDETIKEIRNVKETIKVESEKTRDELGGKVDLLRSDLKEYLELNLKEIHSKISEIEKALKRAGIM</sequence>
<feature type="domain" description="Acylphosphatase-like" evidence="3">
    <location>
        <begin position="2"/>
        <end position="95"/>
    </location>
</feature>
<dbReference type="InterPro" id="IPR036046">
    <property type="entry name" value="Acylphosphatase-like_dom_sf"/>
</dbReference>
<dbReference type="Proteomes" id="UP000008136">
    <property type="component" value="Chromosome"/>
</dbReference>